<comment type="caution">
    <text evidence="2">The sequence shown here is derived from an EMBL/GenBank/DDBJ whole genome shotgun (WGS) entry which is preliminary data.</text>
</comment>
<dbReference type="Proteomes" id="UP000325315">
    <property type="component" value="Unassembled WGS sequence"/>
</dbReference>
<sequence length="117" mass="13498">MDNKEMEFYEEIENEKRICASESTTKAPKVNYPCNVAIPRKENSASASKEDQDGGSHTRSERRYDLVKGKAPMVEQEKENLVEPEPPVNEPVKEEEAKNFLKFLKHSEYSVVEQLHK</sequence>
<gene>
    <name evidence="2" type="ORF">EPI10_021922</name>
</gene>
<dbReference type="PANTHER" id="PTHR32108">
    <property type="entry name" value="DNA-DIRECTED RNA POLYMERASE SUBUNIT ALPHA"/>
    <property type="match status" value="1"/>
</dbReference>
<evidence type="ECO:0000313" key="2">
    <source>
        <dbReference type="EMBL" id="KAA3481563.1"/>
    </source>
</evidence>
<accession>A0A5B6WJF9</accession>
<keyword evidence="3" id="KW-1185">Reference proteome</keyword>
<dbReference type="AlphaFoldDB" id="A0A5B6WJF9"/>
<feature type="compositionally biased region" description="Basic and acidic residues" evidence="1">
    <location>
        <begin position="39"/>
        <end position="68"/>
    </location>
</feature>
<dbReference type="EMBL" id="SMMG02000003">
    <property type="protein sequence ID" value="KAA3481563.1"/>
    <property type="molecule type" value="Genomic_DNA"/>
</dbReference>
<proteinExistence type="predicted"/>
<reference evidence="3" key="1">
    <citation type="journal article" date="2019" name="Plant Biotechnol. J.">
        <title>Genome sequencing of the Australian wild diploid species Gossypium australe highlights disease resistance and delayed gland morphogenesis.</title>
        <authorList>
            <person name="Cai Y."/>
            <person name="Cai X."/>
            <person name="Wang Q."/>
            <person name="Wang P."/>
            <person name="Zhang Y."/>
            <person name="Cai C."/>
            <person name="Xu Y."/>
            <person name="Wang K."/>
            <person name="Zhou Z."/>
            <person name="Wang C."/>
            <person name="Geng S."/>
            <person name="Li B."/>
            <person name="Dong Q."/>
            <person name="Hou Y."/>
            <person name="Wang H."/>
            <person name="Ai P."/>
            <person name="Liu Z."/>
            <person name="Yi F."/>
            <person name="Sun M."/>
            <person name="An G."/>
            <person name="Cheng J."/>
            <person name="Zhang Y."/>
            <person name="Shi Q."/>
            <person name="Xie Y."/>
            <person name="Shi X."/>
            <person name="Chang Y."/>
            <person name="Huang F."/>
            <person name="Chen Y."/>
            <person name="Hong S."/>
            <person name="Mi L."/>
            <person name="Sun Q."/>
            <person name="Zhang L."/>
            <person name="Zhou B."/>
            <person name="Peng R."/>
            <person name="Zhang X."/>
            <person name="Liu F."/>
        </authorList>
    </citation>
    <scope>NUCLEOTIDE SEQUENCE [LARGE SCALE GENOMIC DNA]</scope>
    <source>
        <strain evidence="3">cv. PA1801</strain>
    </source>
</reference>
<name>A0A5B6WJF9_9ROSI</name>
<protein>
    <submittedName>
        <fullName evidence="2">Uncharacterized protein</fullName>
    </submittedName>
</protein>
<feature type="region of interest" description="Disordered" evidence="1">
    <location>
        <begin position="39"/>
        <end position="93"/>
    </location>
</feature>
<evidence type="ECO:0000313" key="3">
    <source>
        <dbReference type="Proteomes" id="UP000325315"/>
    </source>
</evidence>
<organism evidence="2 3">
    <name type="scientific">Gossypium australe</name>
    <dbReference type="NCBI Taxonomy" id="47621"/>
    <lineage>
        <taxon>Eukaryota</taxon>
        <taxon>Viridiplantae</taxon>
        <taxon>Streptophyta</taxon>
        <taxon>Embryophyta</taxon>
        <taxon>Tracheophyta</taxon>
        <taxon>Spermatophyta</taxon>
        <taxon>Magnoliopsida</taxon>
        <taxon>eudicotyledons</taxon>
        <taxon>Gunneridae</taxon>
        <taxon>Pentapetalae</taxon>
        <taxon>rosids</taxon>
        <taxon>malvids</taxon>
        <taxon>Malvales</taxon>
        <taxon>Malvaceae</taxon>
        <taxon>Malvoideae</taxon>
        <taxon>Gossypium</taxon>
    </lineage>
</organism>
<dbReference type="PANTHER" id="PTHR32108:SF5">
    <property type="entry name" value="DYNACTIN SUBUNIT 1-LIKE"/>
    <property type="match status" value="1"/>
</dbReference>
<evidence type="ECO:0000256" key="1">
    <source>
        <dbReference type="SAM" id="MobiDB-lite"/>
    </source>
</evidence>